<evidence type="ECO:0000259" key="3">
    <source>
        <dbReference type="Pfam" id="PF13349"/>
    </source>
</evidence>
<reference evidence="4 5" key="1">
    <citation type="submission" date="2021-01" db="EMBL/GenBank/DDBJ databases">
        <title>Genome public.</title>
        <authorList>
            <person name="Liu C."/>
            <person name="Sun Q."/>
        </authorList>
    </citation>
    <scope>NUCLEOTIDE SEQUENCE [LARGE SCALE GENOMIC DNA]</scope>
    <source>
        <strain evidence="4 5">JC656</strain>
    </source>
</reference>
<keyword evidence="2" id="KW-0472">Membrane</keyword>
<organism evidence="4 5">
    <name type="scientific">Sinomonas cellulolyticus</name>
    <dbReference type="NCBI Taxonomy" id="2801916"/>
    <lineage>
        <taxon>Bacteria</taxon>
        <taxon>Bacillati</taxon>
        <taxon>Actinomycetota</taxon>
        <taxon>Actinomycetes</taxon>
        <taxon>Micrococcales</taxon>
        <taxon>Micrococcaceae</taxon>
        <taxon>Sinomonas</taxon>
    </lineage>
</organism>
<evidence type="ECO:0000313" key="4">
    <source>
        <dbReference type="EMBL" id="MBL0704082.1"/>
    </source>
</evidence>
<evidence type="ECO:0000256" key="1">
    <source>
        <dbReference type="SAM" id="MobiDB-lite"/>
    </source>
</evidence>
<dbReference type="Pfam" id="PF13349">
    <property type="entry name" value="DUF4097"/>
    <property type="match status" value="1"/>
</dbReference>
<keyword evidence="2" id="KW-1133">Transmembrane helix</keyword>
<keyword evidence="5" id="KW-1185">Reference proteome</keyword>
<comment type="caution">
    <text evidence="4">The sequence shown here is derived from an EMBL/GenBank/DDBJ whole genome shotgun (WGS) entry which is preliminary data.</text>
</comment>
<accession>A0ABS1JZJ8</accession>
<evidence type="ECO:0000313" key="5">
    <source>
        <dbReference type="Proteomes" id="UP000639051"/>
    </source>
</evidence>
<dbReference type="Gene3D" id="2.160.20.120">
    <property type="match status" value="1"/>
</dbReference>
<dbReference type="EMBL" id="JAERRC010000005">
    <property type="protein sequence ID" value="MBL0704082.1"/>
    <property type="molecule type" value="Genomic_DNA"/>
</dbReference>
<feature type="domain" description="DUF4097" evidence="3">
    <location>
        <begin position="132"/>
        <end position="260"/>
    </location>
</feature>
<keyword evidence="2" id="KW-0812">Transmembrane</keyword>
<dbReference type="RefSeq" id="WP_189694764.1">
    <property type="nucleotide sequence ID" value="NZ_BNCM01000013.1"/>
</dbReference>
<proteinExistence type="predicted"/>
<protein>
    <submittedName>
        <fullName evidence="4">DUF4097 family beta strand repeat protein</fullName>
    </submittedName>
</protein>
<feature type="transmembrane region" description="Helical" evidence="2">
    <location>
        <begin position="14"/>
        <end position="37"/>
    </location>
</feature>
<dbReference type="InterPro" id="IPR025164">
    <property type="entry name" value="Toastrack_DUF4097"/>
</dbReference>
<feature type="compositionally biased region" description="Polar residues" evidence="1">
    <location>
        <begin position="255"/>
        <end position="266"/>
    </location>
</feature>
<gene>
    <name evidence="4" type="ORF">JJE72_01010</name>
</gene>
<dbReference type="Proteomes" id="UP000639051">
    <property type="component" value="Unassembled WGS sequence"/>
</dbReference>
<feature type="region of interest" description="Disordered" evidence="1">
    <location>
        <begin position="235"/>
        <end position="266"/>
    </location>
</feature>
<name>A0ABS1JZJ8_9MICC</name>
<evidence type="ECO:0000256" key="2">
    <source>
        <dbReference type="SAM" id="Phobius"/>
    </source>
</evidence>
<sequence>MSTVQGLPIPRRSAAPWVAIVVGSVLILAAATMFLGLTVGRAPFGGSTTTSQTYTGAISTIDLHGGSGTVEVRAGGSAGRVDVARELRWGPFGAQPVPNESLHTGVLSLSAGCSGLLTWCSIDYTVSVPDGTTVAVDQGSGAVRLSGRFGTVTAKTGSGSVAVSGAGDSVRLETGSGGISSNGLEASQLYAHTGSGGIDLDLARAADSVRAETGSGGVTVRVPQGSYAVTVRTGSGSQRVGVATDPGSPHRIDASTGSGSVSVEYR</sequence>